<evidence type="ECO:0000313" key="3">
    <source>
        <dbReference type="Proteomes" id="UP001055200"/>
    </source>
</evidence>
<feature type="compositionally biased region" description="Low complexity" evidence="1">
    <location>
        <begin position="23"/>
        <end position="32"/>
    </location>
</feature>
<feature type="region of interest" description="Disordered" evidence="1">
    <location>
        <begin position="1"/>
        <end position="33"/>
    </location>
</feature>
<dbReference type="RefSeq" id="WP_240170837.1">
    <property type="nucleotide sequence ID" value="NZ_CP092365.1"/>
</dbReference>
<keyword evidence="3" id="KW-1185">Reference proteome</keyword>
<evidence type="ECO:0008006" key="4">
    <source>
        <dbReference type="Google" id="ProtNLM"/>
    </source>
</evidence>
<feature type="compositionally biased region" description="Basic and acidic residues" evidence="1">
    <location>
        <begin position="113"/>
        <end position="122"/>
    </location>
</feature>
<name>A0ABY3TY01_9MYCO</name>
<evidence type="ECO:0000256" key="1">
    <source>
        <dbReference type="SAM" id="MobiDB-lite"/>
    </source>
</evidence>
<dbReference type="EMBL" id="CP092365">
    <property type="protein sequence ID" value="ULN52565.1"/>
    <property type="molecule type" value="Genomic_DNA"/>
</dbReference>
<organism evidence="2 3">
    <name type="scientific">Mycolicibacillus parakoreensis</name>
    <dbReference type="NCBI Taxonomy" id="1069221"/>
    <lineage>
        <taxon>Bacteria</taxon>
        <taxon>Bacillati</taxon>
        <taxon>Actinomycetota</taxon>
        <taxon>Actinomycetes</taxon>
        <taxon>Mycobacteriales</taxon>
        <taxon>Mycobacteriaceae</taxon>
        <taxon>Mycolicibacillus</taxon>
    </lineage>
</organism>
<proteinExistence type="predicted"/>
<protein>
    <recommendedName>
        <fullName evidence="4">Scaffolding protein</fullName>
    </recommendedName>
</protein>
<gene>
    <name evidence="2" type="ORF">MIU77_17290</name>
</gene>
<accession>A0ABY3TY01</accession>
<dbReference type="Proteomes" id="UP001055200">
    <property type="component" value="Chromosome"/>
</dbReference>
<sequence>MTTPETPDTPAPGAQTDPPPTDNTPDADNDGGALRKLRQENKSLRERLRESEGATAALSGVVDTMRTTELHRMVSDRLADPADLTVDMTELLGDDGQLDAEKVDAAVGALLDEKPHFAKQSERPAPPPSDRPVEGLRPGASPEYKPAKLDWHTAIRGSL</sequence>
<evidence type="ECO:0000313" key="2">
    <source>
        <dbReference type="EMBL" id="ULN52565.1"/>
    </source>
</evidence>
<feature type="region of interest" description="Disordered" evidence="1">
    <location>
        <begin position="113"/>
        <end position="159"/>
    </location>
</feature>
<reference evidence="2" key="1">
    <citation type="submission" date="2022-08" db="EMBL/GenBank/DDBJ databases">
        <title>Complete genome sequence of 14 non-tuberculosis mycobacteria type-strains.</title>
        <authorList>
            <person name="Igarashi Y."/>
            <person name="Osugi A."/>
            <person name="Mitarai S."/>
        </authorList>
    </citation>
    <scope>NUCLEOTIDE SEQUENCE</scope>
    <source>
        <strain evidence="2">DSM 45575</strain>
    </source>
</reference>